<name>A0ABT8X268_9FLAO</name>
<proteinExistence type="predicted"/>
<dbReference type="PANTHER" id="PTHR36057">
    <property type="match status" value="1"/>
</dbReference>
<organism evidence="1 2">
    <name type="scientific">Flavivirga amylovorans</name>
    <dbReference type="NCBI Taxonomy" id="870486"/>
    <lineage>
        <taxon>Bacteria</taxon>
        <taxon>Pseudomonadati</taxon>
        <taxon>Bacteroidota</taxon>
        <taxon>Flavobacteriia</taxon>
        <taxon>Flavobacteriales</taxon>
        <taxon>Flavobacteriaceae</taxon>
        <taxon>Flavivirga</taxon>
    </lineage>
</organism>
<dbReference type="InterPro" id="IPR010634">
    <property type="entry name" value="DUF1223"/>
</dbReference>
<keyword evidence="2" id="KW-1185">Reference proteome</keyword>
<dbReference type="RefSeq" id="WP_303282647.1">
    <property type="nucleotide sequence ID" value="NZ_BAABCZ010000011.1"/>
</dbReference>
<reference evidence="1" key="1">
    <citation type="submission" date="2023-07" db="EMBL/GenBank/DDBJ databases">
        <title>Two novel species in the genus Flavivirga.</title>
        <authorList>
            <person name="Kwon K."/>
        </authorList>
    </citation>
    <scope>NUCLEOTIDE SEQUENCE</scope>
    <source>
        <strain evidence="1">KACC 14157</strain>
    </source>
</reference>
<dbReference type="PANTHER" id="PTHR36057:SF1">
    <property type="entry name" value="LIPOPROTEIN LIPID ATTACHMENT SITE-LIKE PROTEIN, PUTATIVE (DUF1223)-RELATED"/>
    <property type="match status" value="1"/>
</dbReference>
<comment type="caution">
    <text evidence="1">The sequence shown here is derived from an EMBL/GenBank/DDBJ whole genome shotgun (WGS) entry which is preliminary data.</text>
</comment>
<dbReference type="Gene3D" id="3.40.30.10">
    <property type="entry name" value="Glutaredoxin"/>
    <property type="match status" value="1"/>
</dbReference>
<dbReference type="SUPFAM" id="SSF52833">
    <property type="entry name" value="Thioredoxin-like"/>
    <property type="match status" value="1"/>
</dbReference>
<evidence type="ECO:0000313" key="2">
    <source>
        <dbReference type="Proteomes" id="UP001176891"/>
    </source>
</evidence>
<gene>
    <name evidence="1" type="ORF">Q4Q39_11595</name>
</gene>
<evidence type="ECO:0000313" key="1">
    <source>
        <dbReference type="EMBL" id="MDO5988048.1"/>
    </source>
</evidence>
<protein>
    <submittedName>
        <fullName evidence="1">DUF1223 domain-containing protein</fullName>
    </submittedName>
</protein>
<dbReference type="Pfam" id="PF06764">
    <property type="entry name" value="DUF1223"/>
    <property type="match status" value="1"/>
</dbReference>
<dbReference type="InterPro" id="IPR036249">
    <property type="entry name" value="Thioredoxin-like_sf"/>
</dbReference>
<dbReference type="Proteomes" id="UP001176891">
    <property type="component" value="Unassembled WGS sequence"/>
</dbReference>
<dbReference type="EMBL" id="JAUOEM010000003">
    <property type="protein sequence ID" value="MDO5988048.1"/>
    <property type="molecule type" value="Genomic_DNA"/>
</dbReference>
<accession>A0ABT8X268</accession>
<sequence>MQKILLTIIISSFLFQPEKEETFKPFVVLELFTSQGCSSCPPADNLLNEVKTKYSDSEVVALSYHVDYWNYIGWNDPFSQKAFSSKQRAYGRKFSSSSIYTPQIVVNGKEHFVGSNRGIMNTKLNDYLEKTSANTVVLSNLKKDNNTISLDYKIEGTINKKTLQVVLVINERITSIKRGENKNRTLKNSNIVVEEVFLSLNSKEGKLSVVIPSIVTQSDDLSIVALIQTENLDITGGSQLRL</sequence>